<keyword evidence="2 6" id="KW-0812">Transmembrane</keyword>
<evidence type="ECO:0000313" key="7">
    <source>
        <dbReference type="EMBL" id="KAK8044734.1"/>
    </source>
</evidence>
<keyword evidence="4 6" id="KW-0472">Membrane</keyword>
<feature type="region of interest" description="Disordered" evidence="5">
    <location>
        <begin position="427"/>
        <end position="450"/>
    </location>
</feature>
<organism evidence="7 8">
    <name type="scientific">Apiospora rasikravindrae</name>
    <dbReference type="NCBI Taxonomy" id="990691"/>
    <lineage>
        <taxon>Eukaryota</taxon>
        <taxon>Fungi</taxon>
        <taxon>Dikarya</taxon>
        <taxon>Ascomycota</taxon>
        <taxon>Pezizomycotina</taxon>
        <taxon>Sordariomycetes</taxon>
        <taxon>Xylariomycetidae</taxon>
        <taxon>Amphisphaeriales</taxon>
        <taxon>Apiosporaceae</taxon>
        <taxon>Apiospora</taxon>
    </lineage>
</organism>
<evidence type="ECO:0008006" key="9">
    <source>
        <dbReference type="Google" id="ProtNLM"/>
    </source>
</evidence>
<reference evidence="7 8" key="1">
    <citation type="submission" date="2023-01" db="EMBL/GenBank/DDBJ databases">
        <title>Analysis of 21 Apiospora genomes using comparative genomics revels a genus with tremendous synthesis potential of carbohydrate active enzymes and secondary metabolites.</title>
        <authorList>
            <person name="Sorensen T."/>
        </authorList>
    </citation>
    <scope>NUCLEOTIDE SEQUENCE [LARGE SCALE GENOMIC DNA]</scope>
    <source>
        <strain evidence="7 8">CBS 33761</strain>
    </source>
</reference>
<dbReference type="EMBL" id="JAQQWK010000003">
    <property type="protein sequence ID" value="KAK8044734.1"/>
    <property type="molecule type" value="Genomic_DNA"/>
</dbReference>
<accession>A0ABR1TG77</accession>
<gene>
    <name evidence="7" type="ORF">PG993_004758</name>
</gene>
<evidence type="ECO:0000256" key="3">
    <source>
        <dbReference type="ARBA" id="ARBA00022989"/>
    </source>
</evidence>
<dbReference type="PANTHER" id="PTHR15549:SF26">
    <property type="entry name" value="AXIAL BUDDING PATTERN PROTEIN 2-RELATED"/>
    <property type="match status" value="1"/>
</dbReference>
<dbReference type="Proteomes" id="UP001444661">
    <property type="component" value="Unassembled WGS sequence"/>
</dbReference>
<name>A0ABR1TG77_9PEZI</name>
<evidence type="ECO:0000256" key="4">
    <source>
        <dbReference type="ARBA" id="ARBA00023136"/>
    </source>
</evidence>
<evidence type="ECO:0000256" key="5">
    <source>
        <dbReference type="SAM" id="MobiDB-lite"/>
    </source>
</evidence>
<comment type="caution">
    <text evidence="7">The sequence shown here is derived from an EMBL/GenBank/DDBJ whole genome shotgun (WGS) entry which is preliminary data.</text>
</comment>
<dbReference type="PANTHER" id="PTHR15549">
    <property type="entry name" value="PAIRED IMMUNOGLOBULIN-LIKE TYPE 2 RECEPTOR"/>
    <property type="match status" value="1"/>
</dbReference>
<feature type="compositionally biased region" description="Basic and acidic residues" evidence="5">
    <location>
        <begin position="441"/>
        <end position="450"/>
    </location>
</feature>
<dbReference type="InterPro" id="IPR051694">
    <property type="entry name" value="Immunoregulatory_rcpt-like"/>
</dbReference>
<feature type="compositionally biased region" description="Low complexity" evidence="5">
    <location>
        <begin position="248"/>
        <end position="267"/>
    </location>
</feature>
<evidence type="ECO:0000256" key="2">
    <source>
        <dbReference type="ARBA" id="ARBA00022692"/>
    </source>
</evidence>
<evidence type="ECO:0000256" key="6">
    <source>
        <dbReference type="SAM" id="Phobius"/>
    </source>
</evidence>
<feature type="region of interest" description="Disordered" evidence="5">
    <location>
        <begin position="248"/>
        <end position="268"/>
    </location>
</feature>
<proteinExistence type="predicted"/>
<feature type="region of interest" description="Disordered" evidence="5">
    <location>
        <begin position="332"/>
        <end position="404"/>
    </location>
</feature>
<dbReference type="Gene3D" id="3.50.4.10">
    <property type="entry name" value="Hepatocyte Growth Factor"/>
    <property type="match status" value="1"/>
</dbReference>
<protein>
    <recommendedName>
        <fullName evidence="9">Apple domain-containing protein</fullName>
    </recommendedName>
</protein>
<keyword evidence="8" id="KW-1185">Reference proteome</keyword>
<feature type="transmembrane region" description="Helical" evidence="6">
    <location>
        <begin position="302"/>
        <end position="324"/>
    </location>
</feature>
<keyword evidence="3 6" id="KW-1133">Transmembrane helix</keyword>
<feature type="compositionally biased region" description="Polar residues" evidence="5">
    <location>
        <begin position="353"/>
        <end position="378"/>
    </location>
</feature>
<evidence type="ECO:0000256" key="1">
    <source>
        <dbReference type="ARBA" id="ARBA00004167"/>
    </source>
</evidence>
<comment type="subcellular location">
    <subcellularLocation>
        <location evidence="1">Membrane</location>
        <topology evidence="1">Single-pass membrane protein</topology>
    </subcellularLocation>
</comment>
<evidence type="ECO:0000313" key="8">
    <source>
        <dbReference type="Proteomes" id="UP001444661"/>
    </source>
</evidence>
<sequence>MDDLDSSIAVPNLSGNGAGTLWPGTRGAEVEAPLSPRASSSSPCPDANNTKIADSKGMEYNILCGTSIIGSDVGSPAPADSLANCLDLCTKTQGTCAGVTYNGTHCHRKDFVGPSAIKPTVSLSGNPAENNSAVAIVPPPSAADCISLKSCYQSSSSSSGNQQHGFQIYCGQDYKRDDLSKVFAASMTQCLDACANAASQGCVGVAYQSGSRGNGVLNCYLKNGTDTEYLVDGRGYDTSAAFMLSASTNGGSCPSSSSTTTTSSGETQEGIRGRIVVVVLLRQALPPESSSLPSSGAGAGTIAGAAVGGVAGLAILCLLVFMFVRRRQRRRMGSNTNNINNDNGGGPAPNPNYLQAPSPSSKHLATAPSSSGNFSNFTEGYAGSTPPTDAGVHHPQQQQQKPPETLVQPYYEVDASPRAVEVEAPMDQPTEMADQSVWSNHEPKTRMRMR</sequence>